<gene>
    <name evidence="1" type="ORF">F7D09_0146</name>
</gene>
<sequence>MNSIMLNDSQQRAEQQAELFLAVCDDVGFIPVFSHCSAVEYWGVQTPADCLLDKTKPHIVFPDSGSRRRSRQTITHVWKAELQPRPHYTGRFHVVSPQTAWAQIAQHCSEESLAVTAGSFMCRDRRRKVTTLDYIERYVHDNPQFPGRRKCLNILPYLAENTDSPPESVVVVLVMRANIGKPVTNHRIDFENGEFNFIDIAYPEIKFGIEYQGYYHADPAQMKADARRLNRLRLRGWEIVLVTADDLRDETSRKRIIAVIRALMERQRQLMRMGTILA</sequence>
<dbReference type="Gene3D" id="3.40.960.10">
    <property type="entry name" value="VSR Endonuclease"/>
    <property type="match status" value="1"/>
</dbReference>
<reference evidence="1 2" key="1">
    <citation type="submission" date="2019-09" db="EMBL/GenBank/DDBJ databases">
        <title>Characterization of the phylogenetic diversity of two novel species belonging to the genus Bifidobacterium: Bifidobacterium cebidarum sp. nov. and Bifidobacterium leontopitheci sp. nov.</title>
        <authorList>
            <person name="Lugli G.A."/>
            <person name="Duranti S."/>
            <person name="Milani C."/>
            <person name="Turroni F."/>
            <person name="Ventura M."/>
        </authorList>
    </citation>
    <scope>NUCLEOTIDE SEQUENCE [LARGE SCALE GENOMIC DNA]</scope>
    <source>
        <strain evidence="1 2">LMG 31471</strain>
    </source>
</reference>
<proteinExistence type="predicted"/>
<evidence type="ECO:0000313" key="2">
    <source>
        <dbReference type="Proteomes" id="UP000441772"/>
    </source>
</evidence>
<evidence type="ECO:0008006" key="3">
    <source>
        <dbReference type="Google" id="ProtNLM"/>
    </source>
</evidence>
<name>A0A6I1GYD9_9BIFI</name>
<dbReference type="EMBL" id="WBVT01000001">
    <property type="protein sequence ID" value="KAB7791471.1"/>
    <property type="molecule type" value="Genomic_DNA"/>
</dbReference>
<protein>
    <recommendedName>
        <fullName evidence="3">DUF559 domain-containing protein</fullName>
    </recommendedName>
</protein>
<dbReference type="InterPro" id="IPR011335">
    <property type="entry name" value="Restrct_endonuc-II-like"/>
</dbReference>
<dbReference type="AlphaFoldDB" id="A0A6I1GYD9"/>
<comment type="caution">
    <text evidence="1">The sequence shown here is derived from an EMBL/GenBank/DDBJ whole genome shotgun (WGS) entry which is preliminary data.</text>
</comment>
<evidence type="ECO:0000313" key="1">
    <source>
        <dbReference type="EMBL" id="KAB7791471.1"/>
    </source>
</evidence>
<organism evidence="1 2">
    <name type="scientific">Bifidobacterium leontopitheci</name>
    <dbReference type="NCBI Taxonomy" id="2650774"/>
    <lineage>
        <taxon>Bacteria</taxon>
        <taxon>Bacillati</taxon>
        <taxon>Actinomycetota</taxon>
        <taxon>Actinomycetes</taxon>
        <taxon>Bifidobacteriales</taxon>
        <taxon>Bifidobacteriaceae</taxon>
        <taxon>Bifidobacterium</taxon>
    </lineage>
</organism>
<dbReference type="Proteomes" id="UP000441772">
    <property type="component" value="Unassembled WGS sequence"/>
</dbReference>
<keyword evidence="2" id="KW-1185">Reference proteome</keyword>
<dbReference type="SUPFAM" id="SSF52980">
    <property type="entry name" value="Restriction endonuclease-like"/>
    <property type="match status" value="1"/>
</dbReference>
<accession>A0A6I1GYD9</accession>